<evidence type="ECO:0000256" key="1">
    <source>
        <dbReference type="SAM" id="MobiDB-lite"/>
    </source>
</evidence>
<dbReference type="Pfam" id="PF03004">
    <property type="entry name" value="Transposase_24"/>
    <property type="match status" value="1"/>
</dbReference>
<gene>
    <name evidence="3" type="ORF">CTI12_AA429070</name>
</gene>
<dbReference type="InterPro" id="IPR004252">
    <property type="entry name" value="Probable_transposase_24"/>
</dbReference>
<feature type="compositionally biased region" description="Basic and acidic residues" evidence="1">
    <location>
        <begin position="214"/>
        <end position="223"/>
    </location>
</feature>
<dbReference type="EMBL" id="PKPP01006843">
    <property type="protein sequence ID" value="PWA55160.1"/>
    <property type="molecule type" value="Genomic_DNA"/>
</dbReference>
<dbReference type="OrthoDB" id="1938430at2759"/>
<feature type="compositionally biased region" description="Basic and acidic residues" evidence="1">
    <location>
        <begin position="328"/>
        <end position="348"/>
    </location>
</feature>
<proteinExistence type="predicted"/>
<evidence type="ECO:0000256" key="2">
    <source>
        <dbReference type="SAM" id="Phobius"/>
    </source>
</evidence>
<keyword evidence="3" id="KW-0548">Nucleotidyltransferase</keyword>
<dbReference type="AlphaFoldDB" id="A0A2U1M1S1"/>
<sequence>MANDETHNHLFFACPYSKRLWERLKPLARLEGISNNWPSIVSGIVNKLATNKVWSVIQRLVLGAAVYFTWQERNMRRAQFVERSVDCLFKIVVDTVRLKLMGLTMHYTNDVAKAAEVWQFKILVLRLVMLWGMVIYSQAWCFVAVILYKNIWCFVAVVSRLKILVPGVTLQSLGTQVPLPFEPEITRLPTPSPEREPFNEMAQQANISSPKAVESSKQKETIQFKRKRRRQYLSKVSHVGDAPKENADESLDAENVAVKAHTSVETPFTADEDTYPSIPAQTSHEDTDTRRSADTPIASGIHDVSADSLEELVICDDDPVSTVDRLEQEKIWKESQTSHEDTDTRRSADTPIASGIHDVSADSLEELVICDDDPVSTVDRLEQEKIWKECADKKKSVELAKELQAKIRTRLQHDGLLAPKLAATLSFIGKESSSQTFKQDEIEAATVSAASFSLAADNVSIAVDTTIVVASSVLDKGKAKVVEEDIPSKKRTRRQMEEDRLADLARIHEIKVKEVELAAARDAQIRMQMDDNVAAEVSADVPLVNTSVETPESADVSATEPSSHHSIYIPGRRAKRMARMKISSSSEKKTGKRASKVDMFERLHKRNKGKGVWCDTRSEKVVTTYKESVQAVDGVGLDSSDGVGLDSPSGIPFDSEAWEKAIGDPKKKNFYGHGITQDPEILHGHGTKSYSTLVDNEANIQAQVNARVESRLEEVREEMRAEMRKMFSDQQQVTPSNK</sequence>
<keyword evidence="3" id="KW-0808">Transferase</keyword>
<reference evidence="3 4" key="1">
    <citation type="journal article" date="2018" name="Mol. Plant">
        <title>The genome of Artemisia annua provides insight into the evolution of Asteraceae family and artemisinin biosynthesis.</title>
        <authorList>
            <person name="Shen Q."/>
            <person name="Zhang L."/>
            <person name="Liao Z."/>
            <person name="Wang S."/>
            <person name="Yan T."/>
            <person name="Shi P."/>
            <person name="Liu M."/>
            <person name="Fu X."/>
            <person name="Pan Q."/>
            <person name="Wang Y."/>
            <person name="Lv Z."/>
            <person name="Lu X."/>
            <person name="Zhang F."/>
            <person name="Jiang W."/>
            <person name="Ma Y."/>
            <person name="Chen M."/>
            <person name="Hao X."/>
            <person name="Li L."/>
            <person name="Tang Y."/>
            <person name="Lv G."/>
            <person name="Zhou Y."/>
            <person name="Sun X."/>
            <person name="Brodelius P.E."/>
            <person name="Rose J.K.C."/>
            <person name="Tang K."/>
        </authorList>
    </citation>
    <scope>NUCLEOTIDE SEQUENCE [LARGE SCALE GENOMIC DNA]</scope>
    <source>
        <strain evidence="4">cv. Huhao1</strain>
        <tissue evidence="3">Leaf</tissue>
    </source>
</reference>
<dbReference type="Proteomes" id="UP000245207">
    <property type="component" value="Unassembled WGS sequence"/>
</dbReference>
<organism evidence="3 4">
    <name type="scientific">Artemisia annua</name>
    <name type="common">Sweet wormwood</name>
    <dbReference type="NCBI Taxonomy" id="35608"/>
    <lineage>
        <taxon>Eukaryota</taxon>
        <taxon>Viridiplantae</taxon>
        <taxon>Streptophyta</taxon>
        <taxon>Embryophyta</taxon>
        <taxon>Tracheophyta</taxon>
        <taxon>Spermatophyta</taxon>
        <taxon>Magnoliopsida</taxon>
        <taxon>eudicotyledons</taxon>
        <taxon>Gunneridae</taxon>
        <taxon>Pentapetalae</taxon>
        <taxon>asterids</taxon>
        <taxon>campanulids</taxon>
        <taxon>Asterales</taxon>
        <taxon>Asteraceae</taxon>
        <taxon>Asteroideae</taxon>
        <taxon>Anthemideae</taxon>
        <taxon>Artemisiinae</taxon>
        <taxon>Artemisia</taxon>
    </lineage>
</organism>
<comment type="caution">
    <text evidence="3">The sequence shown here is derived from an EMBL/GenBank/DDBJ whole genome shotgun (WGS) entry which is preliminary data.</text>
</comment>
<name>A0A2U1M1S1_ARTAN</name>
<keyword evidence="2" id="KW-0812">Transmembrane</keyword>
<keyword evidence="4" id="KW-1185">Reference proteome</keyword>
<accession>A0A2U1M1S1</accession>
<feature type="region of interest" description="Disordered" evidence="1">
    <location>
        <begin position="328"/>
        <end position="350"/>
    </location>
</feature>
<feature type="region of interest" description="Disordered" evidence="1">
    <location>
        <begin position="206"/>
        <end position="295"/>
    </location>
</feature>
<feature type="compositionally biased region" description="Basic and acidic residues" evidence="1">
    <location>
        <begin position="283"/>
        <end position="293"/>
    </location>
</feature>
<keyword evidence="3" id="KW-0695">RNA-directed DNA polymerase</keyword>
<keyword evidence="2" id="KW-1133">Transmembrane helix</keyword>
<evidence type="ECO:0000313" key="3">
    <source>
        <dbReference type="EMBL" id="PWA55160.1"/>
    </source>
</evidence>
<dbReference type="GO" id="GO:0003964">
    <property type="term" value="F:RNA-directed DNA polymerase activity"/>
    <property type="evidence" value="ECO:0007669"/>
    <property type="project" value="UniProtKB-KW"/>
</dbReference>
<feature type="transmembrane region" description="Helical" evidence="2">
    <location>
        <begin position="123"/>
        <end position="148"/>
    </location>
</feature>
<evidence type="ECO:0000313" key="4">
    <source>
        <dbReference type="Proteomes" id="UP000245207"/>
    </source>
</evidence>
<protein>
    <submittedName>
        <fullName evidence="3">Reverse transcriptase domain, Reverse transcriptase zinc-binding domain protein</fullName>
    </submittedName>
</protein>
<keyword evidence="2" id="KW-0472">Membrane</keyword>